<dbReference type="Pfam" id="PF00165">
    <property type="entry name" value="HTH_AraC"/>
    <property type="match status" value="1"/>
</dbReference>
<proteinExistence type="predicted"/>
<protein>
    <submittedName>
        <fullName evidence="4">Helix-turn-helix transcriptional regulator</fullName>
    </submittedName>
</protein>
<name>A0A7X2TKX6_9FIRM</name>
<dbReference type="Gene3D" id="1.10.10.60">
    <property type="entry name" value="Homeodomain-like"/>
    <property type="match status" value="1"/>
</dbReference>
<evidence type="ECO:0000313" key="5">
    <source>
        <dbReference type="Proteomes" id="UP000440513"/>
    </source>
</evidence>
<dbReference type="GO" id="GO:0003700">
    <property type="term" value="F:DNA-binding transcription factor activity"/>
    <property type="evidence" value="ECO:0007669"/>
    <property type="project" value="InterPro"/>
</dbReference>
<dbReference type="GO" id="GO:0043565">
    <property type="term" value="F:sequence-specific DNA binding"/>
    <property type="evidence" value="ECO:0007669"/>
    <property type="project" value="InterPro"/>
</dbReference>
<accession>A0A7X2TKX6</accession>
<organism evidence="4 5">
    <name type="scientific">Oliverpabstia intestinalis</name>
    <dbReference type="NCBI Taxonomy" id="2606633"/>
    <lineage>
        <taxon>Bacteria</taxon>
        <taxon>Bacillati</taxon>
        <taxon>Bacillota</taxon>
        <taxon>Clostridia</taxon>
        <taxon>Lachnospirales</taxon>
        <taxon>Lachnospiraceae</taxon>
        <taxon>Oliverpabstia</taxon>
    </lineage>
</organism>
<dbReference type="AlphaFoldDB" id="A0A7X2TKX6"/>
<dbReference type="RefSeq" id="WP_154431819.1">
    <property type="nucleotide sequence ID" value="NZ_JBQHQP010000007.1"/>
</dbReference>
<evidence type="ECO:0000259" key="3">
    <source>
        <dbReference type="PROSITE" id="PS01124"/>
    </source>
</evidence>
<dbReference type="SUPFAM" id="SSF46689">
    <property type="entry name" value="Homeodomain-like"/>
    <property type="match status" value="1"/>
</dbReference>
<comment type="caution">
    <text evidence="4">The sequence shown here is derived from an EMBL/GenBank/DDBJ whole genome shotgun (WGS) entry which is preliminary data.</text>
</comment>
<evidence type="ECO:0000256" key="2">
    <source>
        <dbReference type="ARBA" id="ARBA00023163"/>
    </source>
</evidence>
<keyword evidence="5" id="KW-1185">Reference proteome</keyword>
<dbReference type="InterPro" id="IPR018060">
    <property type="entry name" value="HTH_AraC"/>
</dbReference>
<sequence length="55" mass="6050">MIRDGRKNLTEIAGFLSYSSLPYFSKQFKKATGMAPMEYASSVKGITQALKGENS</sequence>
<reference evidence="4 5" key="1">
    <citation type="submission" date="2019-08" db="EMBL/GenBank/DDBJ databases">
        <title>In-depth cultivation of the pig gut microbiome towards novel bacterial diversity and tailored functional studies.</title>
        <authorList>
            <person name="Wylensek D."/>
            <person name="Hitch T.C.A."/>
            <person name="Clavel T."/>
        </authorList>
    </citation>
    <scope>NUCLEOTIDE SEQUENCE [LARGE SCALE GENOMIC DNA]</scope>
    <source>
        <strain evidence="4 5">BSM-380-WT-5A</strain>
    </source>
</reference>
<dbReference type="EMBL" id="VUMS01000007">
    <property type="protein sequence ID" value="MST66144.1"/>
    <property type="molecule type" value="Genomic_DNA"/>
</dbReference>
<gene>
    <name evidence="4" type="ORF">FYJ57_05235</name>
</gene>
<keyword evidence="1" id="KW-0805">Transcription regulation</keyword>
<evidence type="ECO:0000256" key="1">
    <source>
        <dbReference type="ARBA" id="ARBA00023015"/>
    </source>
</evidence>
<keyword evidence="2" id="KW-0804">Transcription</keyword>
<feature type="domain" description="HTH araC/xylS-type" evidence="3">
    <location>
        <begin position="1"/>
        <end position="42"/>
    </location>
</feature>
<evidence type="ECO:0000313" key="4">
    <source>
        <dbReference type="EMBL" id="MST66144.1"/>
    </source>
</evidence>
<dbReference type="Proteomes" id="UP000440513">
    <property type="component" value="Unassembled WGS sequence"/>
</dbReference>
<dbReference type="PROSITE" id="PS01124">
    <property type="entry name" value="HTH_ARAC_FAMILY_2"/>
    <property type="match status" value="1"/>
</dbReference>
<dbReference type="InterPro" id="IPR009057">
    <property type="entry name" value="Homeodomain-like_sf"/>
</dbReference>